<name>A0A0S4M687_9BURK</name>
<dbReference type="Proteomes" id="UP000198651">
    <property type="component" value="Chromosome I"/>
</dbReference>
<keyword evidence="2" id="KW-1185">Reference proteome</keyword>
<dbReference type="EMBL" id="LN906597">
    <property type="protein sequence ID" value="CUT17656.1"/>
    <property type="molecule type" value="Genomic_DNA"/>
</dbReference>
<dbReference type="OrthoDB" id="9863202at2"/>
<evidence type="ECO:0000313" key="1">
    <source>
        <dbReference type="EMBL" id="CUT17656.1"/>
    </source>
</evidence>
<accession>A0A0S4M687</accession>
<organism evidence="1 2">
    <name type="scientific">Candidatus Ichthyocystis hellenicum</name>
    <dbReference type="NCBI Taxonomy" id="1561003"/>
    <lineage>
        <taxon>Bacteria</taxon>
        <taxon>Pseudomonadati</taxon>
        <taxon>Pseudomonadota</taxon>
        <taxon>Betaproteobacteria</taxon>
        <taxon>Burkholderiales</taxon>
        <taxon>Candidatus Ichthyocystis</taxon>
    </lineage>
</organism>
<evidence type="ECO:0000313" key="2">
    <source>
        <dbReference type="Proteomes" id="UP000198651"/>
    </source>
</evidence>
<protein>
    <submittedName>
        <fullName evidence="1">Uncharacterized protein</fullName>
    </submittedName>
</protein>
<reference evidence="2" key="1">
    <citation type="submission" date="2015-11" db="EMBL/GenBank/DDBJ databases">
        <authorList>
            <person name="Seth-Smith H.M.B."/>
        </authorList>
    </citation>
    <scope>NUCLEOTIDE SEQUENCE [LARGE SCALE GENOMIC DNA]</scope>
    <source>
        <strain evidence="2">2013Ark11</strain>
    </source>
</reference>
<gene>
    <name evidence="1" type="ORF">Ark11_0833</name>
</gene>
<dbReference type="AlphaFoldDB" id="A0A0S4M687"/>
<proteinExistence type="predicted"/>
<sequence>MDNLQVHELKCRSDQIACDLYRGLNEGESTSDNNYTANITQSLFDHNDDIGILSAKNSDGYGNVNNVPSLHILFTQQNIGVEDECCLHVKSIDEVCDRRFFQLYATKKGYCLTESFLSSMNKYKMNFIDVVDNALSVLDDSFNFLRDSLSGTVTNLEDEVLSFISRYKLNFRPDCISILQSDFIPSMVKSISEGKVVYCNNDIEVEDSTGCEMKCLDMERFFLYSVSVLESILMIKEEIYYRNFFDKNKIFLLSFPNVSCSDSFIYAASNDGSGTPKVVHPVSLSSRFGVCISFMASYKIDCMVSAFIDECSFVLKNIVSSKYKDVHDYGYPTVRDLKKLRAEILNLIEEEFYKNIFEKSIAGKLNDFLTEIIICNQHDISTEDDPLNRLLLRDKIISYMHGLVYDRLTSDNCIVLGDFRCKLERSKNYLLKVESIGRADKVIACLSNLHPDDSSKISFMRKKFFSNVVEVVMNKFYKILEEKYVFSDGTIIRDVSWSKVAKEIHPIIQEEVRPFVDEELNKISQVLSKSRIVESSGSACGNLDFSGSFRDVTLEEKKQIMSIISNFFDVRLESLFRKSWRSLIKIRSKNCISGYIGGEISELSREGLSNEMASSTLPAQSTLDGNFSSVVVDLTGEAESSSSADLGRTSSSTVRLGKVTNTWGLNLCPDDRNMILLARRRFLSDIRIYVRGVFFYMLERKHILPDSSVLSESPWNLVSSYLLPIALKSVKSIINCQYMELDCILSKCRVVVYADSQLFCNFRRITDYEKNNIRIISKKYLGKELRKCIRLSWLDVLGSARRNLKLGTVELLTSIRLGLNISKSDNVDILNIRNGFLSKIGDIIYDKFYEIINDRHTLKEGGFTNAKGWSEVSSILLPIARKEIKSLVESEHRFIEGVLSRARVIVDYVNDRKITDDEISAVLENIRRWINIELVSLASDIWNSILSSTKGGSFNTNMRNDGVVDLCNDDSELGLYDCIPDEFVKFGNLYIDKDHVRAVEARVESSLGDARDVVTDLINGMHKSDYLVLDFYDLDCMMGDEFRSASGRVLSKFMDELDHFLSDFFVWDDGIRIISDEEKRNLLKYVYVYVSGQHDQIVSSAKLDFFSSVLEKKHVC</sequence>
<dbReference type="RefSeq" id="WP_092343500.1">
    <property type="nucleotide sequence ID" value="NZ_FLSL01000081.1"/>
</dbReference>